<keyword evidence="5" id="KW-1185">Reference proteome</keyword>
<dbReference type="PRINTS" id="PR00080">
    <property type="entry name" value="SDRFAMILY"/>
</dbReference>
<dbReference type="GO" id="GO:0030497">
    <property type="term" value="P:fatty acid elongation"/>
    <property type="evidence" value="ECO:0007669"/>
    <property type="project" value="TreeGrafter"/>
</dbReference>
<dbReference type="PROSITE" id="PS00061">
    <property type="entry name" value="ADH_SHORT"/>
    <property type="match status" value="1"/>
</dbReference>
<dbReference type="NCBIfam" id="NF009466">
    <property type="entry name" value="PRK12826.1-2"/>
    <property type="match status" value="1"/>
</dbReference>
<evidence type="ECO:0000256" key="1">
    <source>
        <dbReference type="ARBA" id="ARBA00006484"/>
    </source>
</evidence>
<dbReference type="RefSeq" id="WP_184476619.1">
    <property type="nucleotide sequence ID" value="NZ_JACHIV010000001.1"/>
</dbReference>
<comment type="similarity">
    <text evidence="1">Belongs to the short-chain dehydrogenases/reductases (SDR) family.</text>
</comment>
<dbReference type="Proteomes" id="UP000580474">
    <property type="component" value="Unassembled WGS sequence"/>
</dbReference>
<proteinExistence type="inferred from homology"/>
<dbReference type="InterPro" id="IPR057326">
    <property type="entry name" value="KR_dom"/>
</dbReference>
<dbReference type="PRINTS" id="PR00081">
    <property type="entry name" value="GDHRDH"/>
</dbReference>
<dbReference type="EC" id="1.1.1.100" evidence="4"/>
<dbReference type="InterPro" id="IPR002347">
    <property type="entry name" value="SDR_fam"/>
</dbReference>
<dbReference type="PANTHER" id="PTHR42760:SF135">
    <property type="entry name" value="BLL7886 PROTEIN"/>
    <property type="match status" value="1"/>
</dbReference>
<dbReference type="FunFam" id="3.40.50.720:FF:000173">
    <property type="entry name" value="3-oxoacyl-[acyl-carrier protein] reductase"/>
    <property type="match status" value="1"/>
</dbReference>
<evidence type="ECO:0000259" key="3">
    <source>
        <dbReference type="SMART" id="SM00822"/>
    </source>
</evidence>
<comment type="caution">
    <text evidence="4">The sequence shown here is derived from an EMBL/GenBank/DDBJ whole genome shotgun (WGS) entry which is preliminary data.</text>
</comment>
<evidence type="ECO:0000256" key="2">
    <source>
        <dbReference type="ARBA" id="ARBA00023002"/>
    </source>
</evidence>
<reference evidence="4 5" key="1">
    <citation type="submission" date="2020-08" db="EMBL/GenBank/DDBJ databases">
        <title>Sequencing the genomes of 1000 actinobacteria strains.</title>
        <authorList>
            <person name="Klenk H.-P."/>
        </authorList>
    </citation>
    <scope>NUCLEOTIDE SEQUENCE [LARGE SCALE GENOMIC DNA]</scope>
    <source>
        <strain evidence="4 5">DSM 45582</strain>
    </source>
</reference>
<gene>
    <name evidence="4" type="ORF">BJ969_000317</name>
</gene>
<sequence>MSESTRPVALVTGGSRGIGRHVVTRLAAAGHDVALCYQSDADAAAEVAELAAESGAAVLVRQVDVAERAEVDRFVKDTEKELGPVESAVACAGIVKDNPMALLKDEDWSRVLRVNLDGTYNLCKSVLFPMIKRKRGSVVTLSSVAGVHGNATQANYSASKAGIIGLTKALAKEVGRYGIRVNAVAPGFIETDMLSGLSEQALAASTAAVPLGRLGRPEEVADLVEFLVSDRASYLTCQVLQLDGGLVL</sequence>
<feature type="domain" description="Ketoreductase" evidence="3">
    <location>
        <begin position="7"/>
        <end position="187"/>
    </location>
</feature>
<dbReference type="SMART" id="SM00822">
    <property type="entry name" value="PKS_KR"/>
    <property type="match status" value="1"/>
</dbReference>
<dbReference type="Pfam" id="PF13561">
    <property type="entry name" value="adh_short_C2"/>
    <property type="match status" value="1"/>
</dbReference>
<dbReference type="Gene3D" id="3.40.50.720">
    <property type="entry name" value="NAD(P)-binding Rossmann-like Domain"/>
    <property type="match status" value="1"/>
</dbReference>
<organism evidence="4 5">
    <name type="scientific">Saccharopolyspora gloriosae</name>
    <dbReference type="NCBI Taxonomy" id="455344"/>
    <lineage>
        <taxon>Bacteria</taxon>
        <taxon>Bacillati</taxon>
        <taxon>Actinomycetota</taxon>
        <taxon>Actinomycetes</taxon>
        <taxon>Pseudonocardiales</taxon>
        <taxon>Pseudonocardiaceae</taxon>
        <taxon>Saccharopolyspora</taxon>
    </lineage>
</organism>
<dbReference type="SUPFAM" id="SSF51735">
    <property type="entry name" value="NAD(P)-binding Rossmann-fold domains"/>
    <property type="match status" value="1"/>
</dbReference>
<dbReference type="PANTHER" id="PTHR42760">
    <property type="entry name" value="SHORT-CHAIN DEHYDROGENASES/REDUCTASES FAMILY MEMBER"/>
    <property type="match status" value="1"/>
</dbReference>
<protein>
    <submittedName>
        <fullName evidence="4">3-oxoacyl-[acyl-carrier protein] reductase</fullName>
        <ecNumber evidence="4">1.1.1.100</ecNumber>
    </submittedName>
</protein>
<dbReference type="AlphaFoldDB" id="A0A840ND14"/>
<name>A0A840ND14_9PSEU</name>
<dbReference type="InterPro" id="IPR020904">
    <property type="entry name" value="Sc_DH/Rdtase_CS"/>
</dbReference>
<evidence type="ECO:0000313" key="4">
    <source>
        <dbReference type="EMBL" id="MBB5067229.1"/>
    </source>
</evidence>
<dbReference type="EMBL" id="JACHIV010000001">
    <property type="protein sequence ID" value="MBB5067229.1"/>
    <property type="molecule type" value="Genomic_DNA"/>
</dbReference>
<keyword evidence="2 4" id="KW-0560">Oxidoreductase</keyword>
<dbReference type="InterPro" id="IPR036291">
    <property type="entry name" value="NAD(P)-bd_dom_sf"/>
</dbReference>
<accession>A0A840ND14</accession>
<dbReference type="GO" id="GO:0004316">
    <property type="term" value="F:3-oxoacyl-[acyl-carrier-protein] reductase (NADPH) activity"/>
    <property type="evidence" value="ECO:0007669"/>
    <property type="project" value="UniProtKB-EC"/>
</dbReference>
<evidence type="ECO:0000313" key="5">
    <source>
        <dbReference type="Proteomes" id="UP000580474"/>
    </source>
</evidence>